<gene>
    <name evidence="2" type="ORF">OB919_10620</name>
</gene>
<dbReference type="RefSeq" id="WP_342808776.1">
    <property type="nucleotide sequence ID" value="NZ_JAOPJZ010000007.1"/>
</dbReference>
<dbReference type="GO" id="GO:0004497">
    <property type="term" value="F:monooxygenase activity"/>
    <property type="evidence" value="ECO:0007669"/>
    <property type="project" value="UniProtKB-KW"/>
</dbReference>
<dbReference type="Proteomes" id="UP001321047">
    <property type="component" value="Unassembled WGS sequence"/>
</dbReference>
<dbReference type="GO" id="GO:0071949">
    <property type="term" value="F:FAD binding"/>
    <property type="evidence" value="ECO:0007669"/>
    <property type="project" value="InterPro"/>
</dbReference>
<protein>
    <submittedName>
        <fullName evidence="2">FAD-dependent monooxygenase</fullName>
    </submittedName>
</protein>
<dbReference type="InterPro" id="IPR036188">
    <property type="entry name" value="FAD/NAD-bd_sf"/>
</dbReference>
<keyword evidence="2" id="KW-0503">Monooxygenase</keyword>
<evidence type="ECO:0000313" key="2">
    <source>
        <dbReference type="EMBL" id="MCU4752434.1"/>
    </source>
</evidence>
<organism evidence="2 3">
    <name type="scientific">Natronosalvus hydrolyticus</name>
    <dbReference type="NCBI Taxonomy" id="2979988"/>
    <lineage>
        <taxon>Archaea</taxon>
        <taxon>Methanobacteriati</taxon>
        <taxon>Methanobacteriota</taxon>
        <taxon>Stenosarchaea group</taxon>
        <taxon>Halobacteria</taxon>
        <taxon>Halobacteriales</taxon>
        <taxon>Natrialbaceae</taxon>
        <taxon>Natronosalvus</taxon>
    </lineage>
</organism>
<dbReference type="AlphaFoldDB" id="A0AAP2ZAJ0"/>
<keyword evidence="2" id="KW-0560">Oxidoreductase</keyword>
<dbReference type="SUPFAM" id="SSF51905">
    <property type="entry name" value="FAD/NAD(P)-binding domain"/>
    <property type="match status" value="1"/>
</dbReference>
<evidence type="ECO:0000259" key="1">
    <source>
        <dbReference type="Pfam" id="PF01494"/>
    </source>
</evidence>
<dbReference type="InterPro" id="IPR002938">
    <property type="entry name" value="FAD-bd"/>
</dbReference>
<accession>A0AAP2ZAJ0</accession>
<comment type="caution">
    <text evidence="2">The sequence shown here is derived from an EMBL/GenBank/DDBJ whole genome shotgun (WGS) entry which is preliminary data.</text>
</comment>
<keyword evidence="3" id="KW-1185">Reference proteome</keyword>
<dbReference type="PANTHER" id="PTHR43422">
    <property type="entry name" value="THIAMINE THIAZOLE SYNTHASE"/>
    <property type="match status" value="1"/>
</dbReference>
<dbReference type="EMBL" id="JAOPJZ010000007">
    <property type="protein sequence ID" value="MCU4752434.1"/>
    <property type="molecule type" value="Genomic_DNA"/>
</dbReference>
<feature type="domain" description="FAD-binding" evidence="1">
    <location>
        <begin position="22"/>
        <end position="355"/>
    </location>
</feature>
<dbReference type="Pfam" id="PF01494">
    <property type="entry name" value="FAD_binding_3"/>
    <property type="match status" value="1"/>
</dbReference>
<reference evidence="2 3" key="1">
    <citation type="submission" date="2022-09" db="EMBL/GenBank/DDBJ databases">
        <title>Enrichment on poylsaccharides allowed isolation of novel metabolic and taxonomic groups of Haloarchaea.</title>
        <authorList>
            <person name="Sorokin D.Y."/>
            <person name="Elcheninov A.G."/>
            <person name="Khizhniak T.V."/>
            <person name="Kolganova T.V."/>
            <person name="Kublanov I.V."/>
        </authorList>
    </citation>
    <scope>NUCLEOTIDE SEQUENCE [LARGE SCALE GENOMIC DNA]</scope>
    <source>
        <strain evidence="2 3">AArc-curdl1</strain>
    </source>
</reference>
<evidence type="ECO:0000313" key="3">
    <source>
        <dbReference type="Proteomes" id="UP001321047"/>
    </source>
</evidence>
<dbReference type="PANTHER" id="PTHR43422:SF3">
    <property type="entry name" value="THIAMINE THIAZOLE SYNTHASE"/>
    <property type="match status" value="1"/>
</dbReference>
<name>A0AAP2ZAJ0_9EURY</name>
<dbReference type="Gene3D" id="3.50.50.60">
    <property type="entry name" value="FAD/NAD(P)-binding domain"/>
    <property type="match status" value="1"/>
</dbReference>
<sequence length="451" mass="50240">MTLATVPRYQPPTRNPAKAGAAVVIGGSMAGLLTARILADSYSTVTVIERDPLPAEPLARRGVPQGRHVHLLLEAGRATFEDLFPGFGEELARRGGVILDGSRDVLHYQEGDFLADGTRQIPLYFATRPLFEHIVRERVVDLEAVTLRPQCQWTDYLVDASETAVTGVAITTAAGDTVELKADLVVDATGRTSRTPAWLRSRGYDPPETDEVRVRMAYSTARIERPANDRQMVLAAPSAESSRGGSTFPVENGARLVTLFGLHDDHPPADQEGLIEFASTLPVPHFERLLTTRMWHSEEIAQYPFPTSIRRHYEDLERFPDGLLVVGDALASFNPIYGQGMSVAALEALVLHHTLTDGHPEDLAQRFFEKTEDIVDVAWMLSVSADFTFPQTEGPKPRGTDLINRYISRLLRESHDDQALREAFIKVLMMERPPTTLFSPRILWRVFKPKR</sequence>
<proteinExistence type="predicted"/>